<name>A0ABT4LF08_9SPHI</name>
<dbReference type="RefSeq" id="WP_269428796.1">
    <property type="nucleotide sequence ID" value="NZ_JAPWGM010000007.1"/>
</dbReference>
<organism evidence="2 3">
    <name type="scientific">Pedobacter punctiformis</name>
    <dbReference type="NCBI Taxonomy" id="3004097"/>
    <lineage>
        <taxon>Bacteria</taxon>
        <taxon>Pseudomonadati</taxon>
        <taxon>Bacteroidota</taxon>
        <taxon>Sphingobacteriia</taxon>
        <taxon>Sphingobacteriales</taxon>
        <taxon>Sphingobacteriaceae</taxon>
        <taxon>Pedobacter</taxon>
    </lineage>
</organism>
<reference evidence="2" key="1">
    <citation type="submission" date="2022-12" db="EMBL/GenBank/DDBJ databases">
        <title>Genome sequence of HCMS5-2.</title>
        <authorList>
            <person name="Woo H."/>
        </authorList>
    </citation>
    <scope>NUCLEOTIDE SEQUENCE</scope>
    <source>
        <strain evidence="2">HCMS5-2</strain>
    </source>
</reference>
<dbReference type="EMBL" id="JAPWGM010000007">
    <property type="protein sequence ID" value="MCZ4245748.1"/>
    <property type="molecule type" value="Genomic_DNA"/>
</dbReference>
<dbReference type="InterPro" id="IPR011250">
    <property type="entry name" value="OMP/PagP_B-barrel"/>
</dbReference>
<keyword evidence="1" id="KW-0732">Signal</keyword>
<feature type="signal peptide" evidence="1">
    <location>
        <begin position="1"/>
        <end position="19"/>
    </location>
</feature>
<keyword evidence="3" id="KW-1185">Reference proteome</keyword>
<gene>
    <name evidence="2" type="ORF">O0955_17190</name>
</gene>
<comment type="caution">
    <text evidence="2">The sequence shown here is derived from an EMBL/GenBank/DDBJ whole genome shotgun (WGS) entry which is preliminary data.</text>
</comment>
<evidence type="ECO:0008006" key="4">
    <source>
        <dbReference type="Google" id="ProtNLM"/>
    </source>
</evidence>
<accession>A0ABT4LF08</accession>
<dbReference type="SUPFAM" id="SSF56925">
    <property type="entry name" value="OMPA-like"/>
    <property type="match status" value="1"/>
</dbReference>
<dbReference type="Proteomes" id="UP001144347">
    <property type="component" value="Unassembled WGS sequence"/>
</dbReference>
<proteinExistence type="predicted"/>
<sequence>MKRILLSLFISITTLASFAQSTGADYNYSIGFKAFSLMQMPKVLNQTNTQDYTNAYANGILLKFNDNQISYRISGNYFRNDVEFDNTCETCETGKGKVTDYSFKIGFEKNFNYSRIQPYFAFDLGYRSNRFTGTVSPKSTGASSVNQTADATKNGLVLTPTIGLRVNIISQVSVFAESNLDFYYSYEKQDITYPSGAARTVNTYRKWEFLLNPISAGIQFNINRKN</sequence>
<evidence type="ECO:0000256" key="1">
    <source>
        <dbReference type="SAM" id="SignalP"/>
    </source>
</evidence>
<protein>
    <recommendedName>
        <fullName evidence="4">Outer membrane protein beta-barrel domain-containing protein</fullName>
    </recommendedName>
</protein>
<evidence type="ECO:0000313" key="2">
    <source>
        <dbReference type="EMBL" id="MCZ4245748.1"/>
    </source>
</evidence>
<feature type="chain" id="PRO_5045209773" description="Outer membrane protein beta-barrel domain-containing protein" evidence="1">
    <location>
        <begin position="20"/>
        <end position="226"/>
    </location>
</feature>
<evidence type="ECO:0000313" key="3">
    <source>
        <dbReference type="Proteomes" id="UP001144347"/>
    </source>
</evidence>